<dbReference type="PANTHER" id="PTHR12815">
    <property type="entry name" value="SORTING AND ASSEMBLY MACHINERY SAMM50 PROTEIN FAMILY MEMBER"/>
    <property type="match status" value="1"/>
</dbReference>
<gene>
    <name evidence="4" type="ORF">KDA27_09340</name>
</gene>
<name>A0A956SCY4_UNCEI</name>
<dbReference type="Gene3D" id="3.10.20.310">
    <property type="entry name" value="membrane protein fhac"/>
    <property type="match status" value="1"/>
</dbReference>
<reference evidence="4" key="2">
    <citation type="journal article" date="2021" name="Microbiome">
        <title>Successional dynamics and alternative stable states in a saline activated sludge microbial community over 9 years.</title>
        <authorList>
            <person name="Wang Y."/>
            <person name="Ye J."/>
            <person name="Ju F."/>
            <person name="Liu L."/>
            <person name="Boyd J.A."/>
            <person name="Deng Y."/>
            <person name="Parks D.H."/>
            <person name="Jiang X."/>
            <person name="Yin X."/>
            <person name="Woodcroft B.J."/>
            <person name="Tyson G.W."/>
            <person name="Hugenholtz P."/>
            <person name="Polz M.F."/>
            <person name="Zhang T."/>
        </authorList>
    </citation>
    <scope>NUCLEOTIDE SEQUENCE</scope>
    <source>
        <strain evidence="4">HKST-UBA02</strain>
    </source>
</reference>
<evidence type="ECO:0000313" key="4">
    <source>
        <dbReference type="EMBL" id="MCA9755992.1"/>
    </source>
</evidence>
<dbReference type="Gene3D" id="2.40.160.50">
    <property type="entry name" value="membrane protein fhac: a member of the omp85/tpsb transporter family"/>
    <property type="match status" value="1"/>
</dbReference>
<dbReference type="AlphaFoldDB" id="A0A956SCY4"/>
<sequence>MRAQSLTWTLVWASLVASLPLGNATSRDAFADPVPLDTIEADGPLSDRTLRRLYGTPDRGDLDAALSRIGAALVREGHLEATITLHVPELGQTDLGETGAVTGASAGETKSETHAASGTTLRIESGPSARWEELRVHVRGGVDGPAIRPPEGAFVRSRLESELVGWIEEWGESGYPFAVAEVESLTVRSGQIRVGIRLDPGPKVQVSELAISGLRGTRQSFLERWLSFHAEETYRESDLMRRQRRLERTGLFSWVGEPRIEPLGPEAVRIHYAVEEGAHNRIEGALGYAGTSGQVSGRVDVEMGNLFGTGRVAALRWERLGDDDSRLDLRYEEPMLLGTPIGASVEVFQQVQDTTFTLDRFEGRVFSDLGTDLTVSLGFELRRSVLGGAPSDVIRRGSTVFGLEWETLRPGRLTGRRVEGSFRTGRSRYEFADGTRRSERLDRVEFASESYWRRGTLAVLRTVLRAGGLSGAKDRDLPASEALWIGGATGPRGWDEESFATRRYVSGQFEAGVALAADRGRVYGFVDGAAYRSLATGSDERAGGWGLGLANESVRRSVVVDYGIPFGEGFSQGRVHLRVRTRF</sequence>
<comment type="caution">
    <text evidence="4">The sequence shown here is derived from an EMBL/GenBank/DDBJ whole genome shotgun (WGS) entry which is preliminary data.</text>
</comment>
<accession>A0A956SCY4</accession>
<organism evidence="4 5">
    <name type="scientific">Eiseniibacteriota bacterium</name>
    <dbReference type="NCBI Taxonomy" id="2212470"/>
    <lineage>
        <taxon>Bacteria</taxon>
        <taxon>Candidatus Eiseniibacteriota</taxon>
    </lineage>
</organism>
<reference evidence="4" key="1">
    <citation type="submission" date="2020-04" db="EMBL/GenBank/DDBJ databases">
        <authorList>
            <person name="Zhang T."/>
        </authorList>
    </citation>
    <scope>NUCLEOTIDE SEQUENCE</scope>
    <source>
        <strain evidence="4">HKST-UBA02</strain>
    </source>
</reference>
<dbReference type="InterPro" id="IPR039910">
    <property type="entry name" value="D15-like"/>
</dbReference>
<evidence type="ECO:0000256" key="1">
    <source>
        <dbReference type="ARBA" id="ARBA00022452"/>
    </source>
</evidence>
<evidence type="ECO:0000256" key="2">
    <source>
        <dbReference type="ARBA" id="ARBA00022692"/>
    </source>
</evidence>
<dbReference type="GO" id="GO:0019867">
    <property type="term" value="C:outer membrane"/>
    <property type="evidence" value="ECO:0007669"/>
    <property type="project" value="InterPro"/>
</dbReference>
<dbReference type="PANTHER" id="PTHR12815:SF18">
    <property type="entry name" value="SORTING AND ASSEMBLY MACHINERY COMPONENT 50 HOMOLOG"/>
    <property type="match status" value="1"/>
</dbReference>
<dbReference type="InterPro" id="IPR010827">
    <property type="entry name" value="BamA/TamA_POTRA"/>
</dbReference>
<feature type="domain" description="POTRA" evidence="3">
    <location>
        <begin position="205"/>
        <end position="277"/>
    </location>
</feature>
<protein>
    <recommendedName>
        <fullName evidence="3">POTRA domain-containing protein</fullName>
    </recommendedName>
</protein>
<keyword evidence="2" id="KW-0812">Transmembrane</keyword>
<evidence type="ECO:0000313" key="5">
    <source>
        <dbReference type="Proteomes" id="UP000739538"/>
    </source>
</evidence>
<dbReference type="Pfam" id="PF07244">
    <property type="entry name" value="POTRA"/>
    <property type="match status" value="1"/>
</dbReference>
<dbReference type="EMBL" id="JAGQHS010000038">
    <property type="protein sequence ID" value="MCA9755992.1"/>
    <property type="molecule type" value="Genomic_DNA"/>
</dbReference>
<keyword evidence="1" id="KW-0472">Membrane</keyword>
<dbReference type="Proteomes" id="UP000739538">
    <property type="component" value="Unassembled WGS sequence"/>
</dbReference>
<keyword evidence="1" id="KW-1134">Transmembrane beta strand</keyword>
<evidence type="ECO:0000259" key="3">
    <source>
        <dbReference type="Pfam" id="PF07244"/>
    </source>
</evidence>
<proteinExistence type="predicted"/>